<dbReference type="PANTHER" id="PTHR13707:SF58">
    <property type="entry name" value="SUCCINYL-COA:3-KETOACID-COENZYME A TRANSFERASE"/>
    <property type="match status" value="1"/>
</dbReference>
<protein>
    <recommendedName>
        <fullName evidence="3">Succinyl-CoA:3-ketoacid-coenzyme A transferase</fullName>
        <ecNumber evidence="3">2.8.3.5</ecNumber>
    </recommendedName>
</protein>
<sequence>MPFVRAQHVLFRGTQSSRYFSSSAVRQKINKIRSSTADALQGIKSDSTVLVGGFGFSGVPNTLINAVAARKDITNLTVVSNNAGMPGVGLGQLLDTRQIGKMIASYIGENKTFEKMYLTGDLSLELIPQGTLAEKCAAGAAGVPAFYTPAAYGTILQSGQLPVKYNADGTIAVMSKPREARAFNGKNYVMEESIFGDVAFVKVHKADRLGNCTFRKAQNNFNEVMAKNAKLTIVEADEIVEVGQLDPENIHIQGVYVDVVIQSTEPKRIERLIFEKSPDDITKDTATSLKRERITKRAAKELKDGMYVNLGIGIPLATPSLVPEDMEVILQSENGILGMGRYPRPGEEDPDLINPGKETVTLNSGASTFGSHESFGMIRSGKINLTMLGALQVSMYGDLANFMLPGKVKGIGGAMDLVASPEKTKVVITMEHVDRKGRPKIMEECTFPLTGKRCVSRIITDIAVFDCTSEGLVLKELVEDVSMDELVQKTGAPFEVASDFKAYKV</sequence>
<keyword evidence="3" id="KW-0496">Mitochondrion</keyword>
<comment type="similarity">
    <text evidence="1 3">Belongs to the 3-oxoacid CoA-transferase family.</text>
</comment>
<organism evidence="5 6">
    <name type="scientific">Dactylonectria estremocensis</name>
    <dbReference type="NCBI Taxonomy" id="1079267"/>
    <lineage>
        <taxon>Eukaryota</taxon>
        <taxon>Fungi</taxon>
        <taxon>Dikarya</taxon>
        <taxon>Ascomycota</taxon>
        <taxon>Pezizomycotina</taxon>
        <taxon>Sordariomycetes</taxon>
        <taxon>Hypocreomycetidae</taxon>
        <taxon>Hypocreales</taxon>
        <taxon>Nectriaceae</taxon>
        <taxon>Dactylonectria</taxon>
    </lineage>
</organism>
<dbReference type="AlphaFoldDB" id="A0A9P9F2U3"/>
<evidence type="ECO:0000256" key="3">
    <source>
        <dbReference type="PIRNR" id="PIRNR000858"/>
    </source>
</evidence>
<evidence type="ECO:0000256" key="1">
    <source>
        <dbReference type="ARBA" id="ARBA00007154"/>
    </source>
</evidence>
<dbReference type="InterPro" id="IPR014388">
    <property type="entry name" value="3-oxoacid_CoA-transferase"/>
</dbReference>
<dbReference type="EC" id="2.8.3.5" evidence="3"/>
<gene>
    <name evidence="5" type="ORF">B0J13DRAFT_620852</name>
</gene>
<dbReference type="PROSITE" id="PS01274">
    <property type="entry name" value="COA_TRANSF_2"/>
    <property type="match status" value="1"/>
</dbReference>
<dbReference type="InterPro" id="IPR004164">
    <property type="entry name" value="CoA_transf_AS"/>
</dbReference>
<evidence type="ECO:0000256" key="4">
    <source>
        <dbReference type="PIRSR" id="PIRSR000858-1"/>
    </source>
</evidence>
<evidence type="ECO:0000313" key="6">
    <source>
        <dbReference type="Proteomes" id="UP000717696"/>
    </source>
</evidence>
<dbReference type="PIRSF" id="PIRSF000858">
    <property type="entry name" value="SCOT-t"/>
    <property type="match status" value="1"/>
</dbReference>
<dbReference type="InterPro" id="IPR004165">
    <property type="entry name" value="CoA_trans_fam_I"/>
</dbReference>
<dbReference type="EMBL" id="JAGMUU010000006">
    <property type="protein sequence ID" value="KAH7150549.1"/>
    <property type="molecule type" value="Genomic_DNA"/>
</dbReference>
<dbReference type="InterPro" id="IPR012792">
    <property type="entry name" value="3-oxoacid_CoA-transf_A"/>
</dbReference>
<dbReference type="InterPro" id="IPR037171">
    <property type="entry name" value="NagB/RpiA_transferase-like"/>
</dbReference>
<evidence type="ECO:0000256" key="2">
    <source>
        <dbReference type="ARBA" id="ARBA00022679"/>
    </source>
</evidence>
<dbReference type="SMART" id="SM00882">
    <property type="entry name" value="CoA_trans"/>
    <property type="match status" value="2"/>
</dbReference>
<comment type="caution">
    <text evidence="5">The sequence shown here is derived from an EMBL/GenBank/DDBJ whole genome shotgun (WGS) entry which is preliminary data.</text>
</comment>
<dbReference type="NCBIfam" id="TIGR02428">
    <property type="entry name" value="pcaJ_scoB_fam"/>
    <property type="match status" value="1"/>
</dbReference>
<dbReference type="SUPFAM" id="SSF100950">
    <property type="entry name" value="NagB/RpiA/CoA transferase-like"/>
    <property type="match status" value="2"/>
</dbReference>
<dbReference type="PANTHER" id="PTHR13707">
    <property type="entry name" value="KETOACID-COENZYME A TRANSFERASE"/>
    <property type="match status" value="1"/>
</dbReference>
<feature type="active site" description="5-glutamyl coenzyme A thioester intermediate" evidence="4">
    <location>
        <position position="333"/>
    </location>
</feature>
<name>A0A9P9F2U3_9HYPO</name>
<dbReference type="NCBIfam" id="TIGR02429">
    <property type="entry name" value="pcaI_scoA_fam"/>
    <property type="match status" value="1"/>
</dbReference>
<reference evidence="5" key="1">
    <citation type="journal article" date="2021" name="Nat. Commun.">
        <title>Genetic determinants of endophytism in the Arabidopsis root mycobiome.</title>
        <authorList>
            <person name="Mesny F."/>
            <person name="Miyauchi S."/>
            <person name="Thiergart T."/>
            <person name="Pickel B."/>
            <person name="Atanasova L."/>
            <person name="Karlsson M."/>
            <person name="Huettel B."/>
            <person name="Barry K.W."/>
            <person name="Haridas S."/>
            <person name="Chen C."/>
            <person name="Bauer D."/>
            <person name="Andreopoulos W."/>
            <person name="Pangilinan J."/>
            <person name="LaButti K."/>
            <person name="Riley R."/>
            <person name="Lipzen A."/>
            <person name="Clum A."/>
            <person name="Drula E."/>
            <person name="Henrissat B."/>
            <person name="Kohler A."/>
            <person name="Grigoriev I.V."/>
            <person name="Martin F.M."/>
            <person name="Hacquard S."/>
        </authorList>
    </citation>
    <scope>NUCLEOTIDE SEQUENCE</scope>
    <source>
        <strain evidence="5">MPI-CAGE-AT-0021</strain>
    </source>
</reference>
<comment type="pathway">
    <text evidence="3">Ketone metabolism; succinyl-CoA degradation; acetoacetyl-CoA from succinyl-CoA: step 1/1.</text>
</comment>
<comment type="catalytic activity">
    <reaction evidence="3">
        <text>a 3-oxo acid + succinyl-CoA = a 3-oxoacyl-CoA + succinate</text>
        <dbReference type="Rhea" id="RHEA:24564"/>
        <dbReference type="ChEBI" id="CHEBI:30031"/>
        <dbReference type="ChEBI" id="CHEBI:35973"/>
        <dbReference type="ChEBI" id="CHEBI:57292"/>
        <dbReference type="ChEBI" id="CHEBI:90726"/>
        <dbReference type="EC" id="2.8.3.5"/>
    </reaction>
</comment>
<keyword evidence="2 3" id="KW-0808">Transferase</keyword>
<dbReference type="GO" id="GO:0046952">
    <property type="term" value="P:ketone body catabolic process"/>
    <property type="evidence" value="ECO:0007669"/>
    <property type="project" value="InterPro"/>
</dbReference>
<keyword evidence="6" id="KW-1185">Reference proteome</keyword>
<comment type="function">
    <text evidence="3">Key enzyme for ketone body catabolism. Transfers the CoA moiety from succinate to acetoacetate. Formation of the enzyme-CoA intermediate proceeds via an unstable anhydride species formed between the carboxylate groups of the enzyme and substrate.</text>
</comment>
<dbReference type="InterPro" id="IPR012791">
    <property type="entry name" value="3-oxoacid_CoA-transf_B"/>
</dbReference>
<dbReference type="OrthoDB" id="1933379at2759"/>
<dbReference type="GO" id="GO:0008260">
    <property type="term" value="F:succinyl-CoA:3-oxo-acid CoA-transferase activity"/>
    <property type="evidence" value="ECO:0007669"/>
    <property type="project" value="UniProtKB-EC"/>
</dbReference>
<dbReference type="Proteomes" id="UP000717696">
    <property type="component" value="Unassembled WGS sequence"/>
</dbReference>
<proteinExistence type="inferred from homology"/>
<evidence type="ECO:0000313" key="5">
    <source>
        <dbReference type="EMBL" id="KAH7150549.1"/>
    </source>
</evidence>
<accession>A0A9P9F2U3</accession>
<dbReference type="Gene3D" id="3.40.1080.10">
    <property type="entry name" value="Glutaconate Coenzyme A-transferase"/>
    <property type="match status" value="2"/>
</dbReference>
<dbReference type="Pfam" id="PF01144">
    <property type="entry name" value="CoA_trans"/>
    <property type="match status" value="2"/>
</dbReference>